<dbReference type="KEGG" id="mpro:BJP34_31915"/>
<accession>A0A1D8U171</accession>
<dbReference type="InterPro" id="IPR007367">
    <property type="entry name" value="DUF433"/>
</dbReference>
<dbReference type="SUPFAM" id="SSF46689">
    <property type="entry name" value="Homeodomain-like"/>
    <property type="match status" value="1"/>
</dbReference>
<protein>
    <submittedName>
        <fullName evidence="1">DUF433 domain-containing protein</fullName>
    </submittedName>
</protein>
<gene>
    <name evidence="1" type="ORF">BJP34_31915</name>
</gene>
<organism evidence="1 2">
    <name type="scientific">Moorena producens PAL-8-15-08-1</name>
    <dbReference type="NCBI Taxonomy" id="1458985"/>
    <lineage>
        <taxon>Bacteria</taxon>
        <taxon>Bacillati</taxon>
        <taxon>Cyanobacteriota</taxon>
        <taxon>Cyanophyceae</taxon>
        <taxon>Coleofasciculales</taxon>
        <taxon>Coleofasciculaceae</taxon>
        <taxon>Moorena</taxon>
    </lineage>
</organism>
<dbReference type="Pfam" id="PF04255">
    <property type="entry name" value="DUF433"/>
    <property type="match status" value="1"/>
</dbReference>
<dbReference type="Gene3D" id="1.10.10.10">
    <property type="entry name" value="Winged helix-like DNA-binding domain superfamily/Winged helix DNA-binding domain"/>
    <property type="match status" value="1"/>
</dbReference>
<evidence type="ECO:0000313" key="2">
    <source>
        <dbReference type="Proteomes" id="UP000177870"/>
    </source>
</evidence>
<reference evidence="2" key="1">
    <citation type="submission" date="2016-10" db="EMBL/GenBank/DDBJ databases">
        <title>Comparative genomics uncovers the prolific and rare metabolic potential of the cyanobacterial genus Moorea.</title>
        <authorList>
            <person name="Leao T."/>
            <person name="Castelao G."/>
            <person name="Korobeynikov A."/>
            <person name="Monroe E.A."/>
            <person name="Podell S."/>
            <person name="Glukhov E."/>
            <person name="Allen E."/>
            <person name="Gerwick W.H."/>
            <person name="Gerwick L."/>
        </authorList>
    </citation>
    <scope>NUCLEOTIDE SEQUENCE [LARGE SCALE GENOMIC DNA]</scope>
    <source>
        <strain evidence="2">PAL-8-15-08-1</strain>
    </source>
</reference>
<dbReference type="InterPro" id="IPR036388">
    <property type="entry name" value="WH-like_DNA-bd_sf"/>
</dbReference>
<dbReference type="AlphaFoldDB" id="A0A1D8U171"/>
<name>A0A1D8U171_9CYAN</name>
<evidence type="ECO:0000313" key="1">
    <source>
        <dbReference type="EMBL" id="AOX03436.1"/>
    </source>
</evidence>
<dbReference type="STRING" id="1458985.BJP34_31915"/>
<sequence length="142" mass="16707">MSLQSNGKVAIIRTERGLTISGTRITLYDVMDYLTAEYPPKFIRGLFNLTEEQINAALTYIKANRTEVEAEYQIVVKEAEELRQYYEQRNRDLIARLAKKPPLPGREAAWEKLQAQKAKHQAQFESQRQRSAYFIQKHRLRY</sequence>
<dbReference type="RefSeq" id="WP_070395814.1">
    <property type="nucleotide sequence ID" value="NZ_CP017599.1"/>
</dbReference>
<dbReference type="OrthoDB" id="425839at2"/>
<proteinExistence type="predicted"/>
<dbReference type="InterPro" id="IPR009057">
    <property type="entry name" value="Homeodomain-like_sf"/>
</dbReference>
<dbReference type="Proteomes" id="UP000177870">
    <property type="component" value="Chromosome"/>
</dbReference>
<dbReference type="EMBL" id="CP017599">
    <property type="protein sequence ID" value="AOX03436.1"/>
    <property type="molecule type" value="Genomic_DNA"/>
</dbReference>